<keyword evidence="2" id="KW-1185">Reference proteome</keyword>
<sequence>MASTPHASLKRTRSTASLNDAALDVLSSIAAKSRKIQSLSPNIRRLAAKLTHRARCATSHDLDNLKDSWEALSLLIESKYEAKGLRGRLNTQRAHINKVHFDLHIGDWAMDIHNRVKAGEVEFACEYAKDLQARLTASGMPGTAAVNVANDSKKFKAAQSLQISETLGHIQPEIDAVTKWHSEGETAEPPATPYLDRVAALCSRVGIKRKTYIDILHLGDSRNETAHHPGPRISLYNAEHTSGGTVVWTVIASNDVPMEHGDPPFALRRMGSKTRRPPLGTPFPRATTTTLVPLRCLLVVLVEVLVKMAKVMSALEVRGRGGRGGYSGRGNFNSGGGGRGGFNSGGAHNYGFHHGDLPRTLAVIDRSAAPKPQHKNWHRA</sequence>
<name>X0BQ20_FUSOX</name>
<organism evidence="1 2">
    <name type="scientific">Fusarium oxysporum f. sp. raphani 54005</name>
    <dbReference type="NCBI Taxonomy" id="1089458"/>
    <lineage>
        <taxon>Eukaryota</taxon>
        <taxon>Fungi</taxon>
        <taxon>Dikarya</taxon>
        <taxon>Ascomycota</taxon>
        <taxon>Pezizomycotina</taxon>
        <taxon>Sordariomycetes</taxon>
        <taxon>Hypocreomycetidae</taxon>
        <taxon>Hypocreales</taxon>
        <taxon>Nectriaceae</taxon>
        <taxon>Fusarium</taxon>
        <taxon>Fusarium oxysporum species complex</taxon>
    </lineage>
</organism>
<dbReference type="EMBL" id="JH658431">
    <property type="protein sequence ID" value="EXK81018.1"/>
    <property type="molecule type" value="Genomic_DNA"/>
</dbReference>
<evidence type="ECO:0000313" key="1">
    <source>
        <dbReference type="EMBL" id="EXK81018.1"/>
    </source>
</evidence>
<protein>
    <submittedName>
        <fullName evidence="1">Uncharacterized protein</fullName>
    </submittedName>
</protein>
<dbReference type="Proteomes" id="UP000030663">
    <property type="component" value="Unassembled WGS sequence"/>
</dbReference>
<accession>X0BQ20</accession>
<gene>
    <name evidence="1" type="ORF">FOQG_14544</name>
</gene>
<dbReference type="OrthoDB" id="5094203at2759"/>
<reference evidence="1 2" key="1">
    <citation type="submission" date="2011-11" db="EMBL/GenBank/DDBJ databases">
        <title>The Genome Sequence of Fusarium oxysporum PHW815.</title>
        <authorList>
            <consortium name="The Broad Institute Genome Sequencing Platform"/>
            <person name="Ma L.-J."/>
            <person name="Gale L.R."/>
            <person name="Schwartz D.C."/>
            <person name="Zhou S."/>
            <person name="Corby-Kistler H."/>
            <person name="Young S.K."/>
            <person name="Zeng Q."/>
            <person name="Gargeya S."/>
            <person name="Fitzgerald M."/>
            <person name="Haas B."/>
            <person name="Abouelleil A."/>
            <person name="Alvarado L."/>
            <person name="Arachchi H.M."/>
            <person name="Berlin A."/>
            <person name="Brown A."/>
            <person name="Chapman S.B."/>
            <person name="Chen Z."/>
            <person name="Dunbar C."/>
            <person name="Freedman E."/>
            <person name="Gearin G."/>
            <person name="Goldberg J."/>
            <person name="Griggs A."/>
            <person name="Gujja S."/>
            <person name="Heiman D."/>
            <person name="Howarth C."/>
            <person name="Larson L."/>
            <person name="Lui A."/>
            <person name="MacDonald P.J.P."/>
            <person name="Montmayeur A."/>
            <person name="Murphy C."/>
            <person name="Neiman D."/>
            <person name="Pearson M."/>
            <person name="Priest M."/>
            <person name="Roberts A."/>
            <person name="Saif S."/>
            <person name="Shea T."/>
            <person name="Shenoy N."/>
            <person name="Sisk P."/>
            <person name="Stolte C."/>
            <person name="Sykes S."/>
            <person name="Wortman J."/>
            <person name="Nusbaum C."/>
            <person name="Birren B."/>
        </authorList>
    </citation>
    <scope>NUCLEOTIDE SEQUENCE [LARGE SCALE GENOMIC DNA]</scope>
    <source>
        <strain evidence="1 2">54005</strain>
    </source>
</reference>
<proteinExistence type="predicted"/>
<evidence type="ECO:0000313" key="2">
    <source>
        <dbReference type="Proteomes" id="UP000030663"/>
    </source>
</evidence>
<dbReference type="HOGENOM" id="CLU_727705_0_0_1"/>
<dbReference type="AlphaFoldDB" id="X0BQ20"/>